<keyword evidence="6" id="KW-1185">Reference proteome</keyword>
<dbReference type="InterPro" id="IPR002547">
    <property type="entry name" value="tRNA-bd_dom"/>
</dbReference>
<evidence type="ECO:0000259" key="3">
    <source>
        <dbReference type="Pfam" id="PF01588"/>
    </source>
</evidence>
<dbReference type="Gene3D" id="1.20.1050.10">
    <property type="match status" value="1"/>
</dbReference>
<evidence type="ECO:0000259" key="4">
    <source>
        <dbReference type="Pfam" id="PF21972"/>
    </source>
</evidence>
<accession>A0A8J6CSH4</accession>
<dbReference type="PANTHER" id="PTHR11586">
    <property type="entry name" value="TRNA-AMINOACYLATION COFACTOR ARC1 FAMILY MEMBER"/>
    <property type="match status" value="1"/>
</dbReference>
<dbReference type="Proteomes" id="UP000701853">
    <property type="component" value="Chromosome 10"/>
</dbReference>
<proteinExistence type="predicted"/>
<organism evidence="5 6">
    <name type="scientific">Gossypium anomalum</name>
    <dbReference type="NCBI Taxonomy" id="47600"/>
    <lineage>
        <taxon>Eukaryota</taxon>
        <taxon>Viridiplantae</taxon>
        <taxon>Streptophyta</taxon>
        <taxon>Embryophyta</taxon>
        <taxon>Tracheophyta</taxon>
        <taxon>Spermatophyta</taxon>
        <taxon>Magnoliopsida</taxon>
        <taxon>eudicotyledons</taxon>
        <taxon>Gunneridae</taxon>
        <taxon>Pentapetalae</taxon>
        <taxon>rosids</taxon>
        <taxon>malvids</taxon>
        <taxon>Malvales</taxon>
        <taxon>Malvaceae</taxon>
        <taxon>Malvoideae</taxon>
        <taxon>Gossypium</taxon>
    </lineage>
</organism>
<evidence type="ECO:0008006" key="7">
    <source>
        <dbReference type="Google" id="ProtNLM"/>
    </source>
</evidence>
<keyword evidence="2" id="KW-0694">RNA-binding</keyword>
<gene>
    <name evidence="5" type="ORF">CXB51_025521</name>
</gene>
<dbReference type="InterPro" id="IPR051270">
    <property type="entry name" value="Tyrosine-tRNA_ligase_regulator"/>
</dbReference>
<evidence type="ECO:0000256" key="2">
    <source>
        <dbReference type="ARBA" id="ARBA00022884"/>
    </source>
</evidence>
<keyword evidence="1" id="KW-0820">tRNA-binding</keyword>
<reference evidence="5 6" key="1">
    <citation type="journal article" date="2021" name="bioRxiv">
        <title>The Gossypium anomalum genome as a resource for cotton improvement and evolutionary analysis of hybrid incompatibility.</title>
        <authorList>
            <person name="Grover C.E."/>
            <person name="Yuan D."/>
            <person name="Arick M.A."/>
            <person name="Miller E.R."/>
            <person name="Hu G."/>
            <person name="Peterson D.G."/>
            <person name="Wendel J.F."/>
            <person name="Udall J.A."/>
        </authorList>
    </citation>
    <scope>NUCLEOTIDE SEQUENCE [LARGE SCALE GENOMIC DNA]</scope>
    <source>
        <strain evidence="5">JFW-Udall</strain>
        <tissue evidence="5">Leaf</tissue>
    </source>
</reference>
<dbReference type="InterPro" id="IPR012340">
    <property type="entry name" value="NA-bd_OB-fold"/>
</dbReference>
<dbReference type="InterPro" id="IPR053836">
    <property type="entry name" value="Arc1-like_N"/>
</dbReference>
<dbReference type="EMBL" id="JAHUZN010000010">
    <property type="protein sequence ID" value="KAG8480785.1"/>
    <property type="molecule type" value="Genomic_DNA"/>
</dbReference>
<protein>
    <recommendedName>
        <fullName evidence="7">tRNA-binding domain-containing protein</fullName>
    </recommendedName>
</protein>
<dbReference type="OrthoDB" id="197206at2759"/>
<dbReference type="SUPFAM" id="SSF50249">
    <property type="entry name" value="Nucleic acid-binding proteins"/>
    <property type="match status" value="1"/>
</dbReference>
<name>A0A8J6CSH4_9ROSI</name>
<dbReference type="Pfam" id="PF21972">
    <property type="entry name" value="Arc1p_N_like"/>
    <property type="match status" value="1"/>
</dbReference>
<feature type="domain" description="Nuclear-export cofactor Arc1-like N-terminal" evidence="4">
    <location>
        <begin position="77"/>
        <end position="141"/>
    </location>
</feature>
<evidence type="ECO:0000313" key="6">
    <source>
        <dbReference type="Proteomes" id="UP000701853"/>
    </source>
</evidence>
<dbReference type="AlphaFoldDB" id="A0A8J6CSH4"/>
<comment type="caution">
    <text evidence="5">The sequence shown here is derived from an EMBL/GenBank/DDBJ whole genome shotgun (WGS) entry which is preliminary data.</text>
</comment>
<dbReference type="SUPFAM" id="SSF47616">
    <property type="entry name" value="GST C-terminal domain-like"/>
    <property type="match status" value="1"/>
</dbReference>
<feature type="domain" description="TRNA-binding" evidence="3">
    <location>
        <begin position="249"/>
        <end position="325"/>
    </location>
</feature>
<dbReference type="PANTHER" id="PTHR11586:SF33">
    <property type="entry name" value="AMINOACYL TRNA SYNTHASE COMPLEX-INTERACTING MULTIFUNCTIONAL PROTEIN 1"/>
    <property type="match status" value="1"/>
</dbReference>
<sequence>MATNGTGDIKRKQGIVSSLCKHFSLDPKAFSSHVPGNDIKTLYINILKSSGKESPQNNDEVMKWIAFADSFPSDSKACHDGLNELNSDLAKNLYFWAMDLHPQKLMLLFFSVIHSSVIALSTPEKEKLPHVMRWMDYIQNSEDPGALFEKILLEKPVFEPQIAKAAAKPEVTSSAKGTVQNTKIADKPDAEKNAKKSDSAYIYLSRTWCFSLGCQEKAKGDKEAVPEKKAPEKEASDKDKELSVSLLNIQVGLIRKAWKHPSADSLLVEEIDVGEAKVTTGCSGLASIAVRRLDATRCDSEGLVLCASNEDHTKVEPVLPPEGANLASAFHFRGSMESQRGPKSKEKQLEKITPNLFTDEKGVATFKDRASAVMQTYNPN</sequence>
<dbReference type="GO" id="GO:0000049">
    <property type="term" value="F:tRNA binding"/>
    <property type="evidence" value="ECO:0007669"/>
    <property type="project" value="UniProtKB-KW"/>
</dbReference>
<dbReference type="Pfam" id="PF01588">
    <property type="entry name" value="tRNA_bind"/>
    <property type="match status" value="1"/>
</dbReference>
<dbReference type="GO" id="GO:0032991">
    <property type="term" value="C:protein-containing complex"/>
    <property type="evidence" value="ECO:0007669"/>
    <property type="project" value="UniProtKB-ARBA"/>
</dbReference>
<evidence type="ECO:0000313" key="5">
    <source>
        <dbReference type="EMBL" id="KAG8480785.1"/>
    </source>
</evidence>
<evidence type="ECO:0000256" key="1">
    <source>
        <dbReference type="ARBA" id="ARBA00022555"/>
    </source>
</evidence>
<dbReference type="InterPro" id="IPR036282">
    <property type="entry name" value="Glutathione-S-Trfase_C_sf"/>
</dbReference>
<dbReference type="Gene3D" id="2.40.50.140">
    <property type="entry name" value="Nucleic acid-binding proteins"/>
    <property type="match status" value="2"/>
</dbReference>